<dbReference type="InterPro" id="IPR010420">
    <property type="entry name" value="CASTOR/POLLUX/SYM8_dom"/>
</dbReference>
<keyword evidence="5 9" id="KW-1133">Transmembrane helix</keyword>
<feature type="domain" description="RCK N-terminal" evidence="10">
    <location>
        <begin position="128"/>
        <end position="269"/>
    </location>
</feature>
<gene>
    <name evidence="11" type="ORF">CFX1CAM_1871</name>
</gene>
<proteinExistence type="inferred from homology"/>
<dbReference type="Pfam" id="PF22614">
    <property type="entry name" value="Slo-like_RCK"/>
    <property type="match status" value="1"/>
</dbReference>
<name>A0A1Y6K5T7_9CHLR</name>
<sequence length="634" mass="71171">MKAKSHYVEKIRYKLDTMFSKGTWMTIFWLGMFSLAFIIFFSLVIVIFQIKAEGESVLPLSEAIWQSLMRTLDAGTMADDAGWGFRLIMLLVTLGGVFFISTFIGLITSGLEQQLDNLQRGRSRVIETGHVVVLGWSEQVFTIIEELVIANENQPEGCIVIMGPGDKVEMENLINERIPDTGNTKIVVRSGDPLDMSSLNILNLDNSKAIIVLSSQGDDTDSEVIKICLAITKRPRKNGKSYHIVAELRDLKNKQVAELIGGNQIEWILSGEIIAKVIAQTCRQPGLSIINTDLLDFSGDEIYFYQDPQLVGKRFGDTLPLFEKNAVMGLWKKGGIPELNPEMNSILEEGDQLFLLAEDDDQIFPDYSIKSLVEEDKIVTVEPQPAEPEKILILGWNWRGPLIVKELDQYVAPQSMVKIVCNLDIGDCLKGFELTGFKNLSISHQVGDTTNRALLDQLASENFDEIIVLCYSECLPVQVADAHTLITLLHLRDIAVKNPKIKYSITTEMLDVRNRNLAEIAKADDFIVSDKLISLMFSQIAEQKALNAVFTDLFNPEGSEIYLKPMGDYVALETPVNFYTLIESAKRKSEIALGYRITREHDNPEKNYGIVLNPKKSESMRFTEEDKLIVVAES</sequence>
<accession>A0A1Y6K5T7</accession>
<evidence type="ECO:0000256" key="6">
    <source>
        <dbReference type="ARBA" id="ARBA00023065"/>
    </source>
</evidence>
<evidence type="ECO:0000256" key="2">
    <source>
        <dbReference type="ARBA" id="ARBA00008577"/>
    </source>
</evidence>
<evidence type="ECO:0000256" key="7">
    <source>
        <dbReference type="ARBA" id="ARBA00023136"/>
    </source>
</evidence>
<dbReference type="PANTHER" id="PTHR31563">
    <property type="entry name" value="ION CHANNEL POLLUX-RELATED"/>
    <property type="match status" value="1"/>
</dbReference>
<keyword evidence="3" id="KW-0813">Transport</keyword>
<dbReference type="Pfam" id="PF06241">
    <property type="entry name" value="Castor_Poll_mid"/>
    <property type="match status" value="1"/>
</dbReference>
<dbReference type="InterPro" id="IPR044849">
    <property type="entry name" value="CASTOR/POLLUX/SYM8-like"/>
</dbReference>
<dbReference type="KEGG" id="abat:CFX1CAM_1871"/>
<keyword evidence="8" id="KW-0407">Ion channel</keyword>
<dbReference type="AlphaFoldDB" id="A0A1Y6K5T7"/>
<evidence type="ECO:0000256" key="9">
    <source>
        <dbReference type="SAM" id="Phobius"/>
    </source>
</evidence>
<dbReference type="GO" id="GO:0012505">
    <property type="term" value="C:endomembrane system"/>
    <property type="evidence" value="ECO:0007669"/>
    <property type="project" value="UniProtKB-SubCell"/>
</dbReference>
<keyword evidence="7 9" id="KW-0472">Membrane</keyword>
<feature type="transmembrane region" description="Helical" evidence="9">
    <location>
        <begin position="27"/>
        <end position="50"/>
    </location>
</feature>
<reference evidence="12" key="1">
    <citation type="submission" date="2017-05" db="EMBL/GenBank/DDBJ databases">
        <authorList>
            <person name="Kirkegaard R."/>
            <person name="Mcilroy J S."/>
        </authorList>
    </citation>
    <scope>NUCLEOTIDE SEQUENCE [LARGE SCALE GENOMIC DNA]</scope>
</reference>
<dbReference type="SUPFAM" id="SSF51735">
    <property type="entry name" value="NAD(P)-binding Rossmann-fold domains"/>
    <property type="match status" value="1"/>
</dbReference>
<dbReference type="EMBL" id="LT859958">
    <property type="protein sequence ID" value="SMX54936.1"/>
    <property type="molecule type" value="Genomic_DNA"/>
</dbReference>
<dbReference type="PANTHER" id="PTHR31563:SF10">
    <property type="entry name" value="ION CHANNEL POLLUX-RELATED"/>
    <property type="match status" value="1"/>
</dbReference>
<dbReference type="GO" id="GO:0006813">
    <property type="term" value="P:potassium ion transport"/>
    <property type="evidence" value="ECO:0007669"/>
    <property type="project" value="InterPro"/>
</dbReference>
<dbReference type="InterPro" id="IPR036291">
    <property type="entry name" value="NAD(P)-bd_dom_sf"/>
</dbReference>
<dbReference type="RefSeq" id="WP_087862738.1">
    <property type="nucleotide sequence ID" value="NZ_LT859958.1"/>
</dbReference>
<protein>
    <submittedName>
        <fullName evidence="11">TrkA-N domain protein</fullName>
    </submittedName>
</protein>
<dbReference type="Proteomes" id="UP000195514">
    <property type="component" value="Chromosome I"/>
</dbReference>
<evidence type="ECO:0000256" key="5">
    <source>
        <dbReference type="ARBA" id="ARBA00022989"/>
    </source>
</evidence>
<evidence type="ECO:0000256" key="1">
    <source>
        <dbReference type="ARBA" id="ARBA00004127"/>
    </source>
</evidence>
<keyword evidence="6" id="KW-0406">Ion transport</keyword>
<keyword evidence="12" id="KW-1185">Reference proteome</keyword>
<dbReference type="InterPro" id="IPR003148">
    <property type="entry name" value="RCK_N"/>
</dbReference>
<comment type="similarity">
    <text evidence="2">Belongs to the castor/pollux (TC 1.A.1.23) family.</text>
</comment>
<keyword evidence="4 9" id="KW-0812">Transmembrane</keyword>
<evidence type="ECO:0000256" key="3">
    <source>
        <dbReference type="ARBA" id="ARBA00022448"/>
    </source>
</evidence>
<evidence type="ECO:0000256" key="8">
    <source>
        <dbReference type="ARBA" id="ARBA00023303"/>
    </source>
</evidence>
<dbReference type="GO" id="GO:0034220">
    <property type="term" value="P:monoatomic ion transmembrane transport"/>
    <property type="evidence" value="ECO:0007669"/>
    <property type="project" value="UniProtKB-KW"/>
</dbReference>
<evidence type="ECO:0000313" key="12">
    <source>
        <dbReference type="Proteomes" id="UP000195514"/>
    </source>
</evidence>
<evidence type="ECO:0000313" key="11">
    <source>
        <dbReference type="EMBL" id="SMX54936.1"/>
    </source>
</evidence>
<dbReference type="OrthoDB" id="305351at2"/>
<dbReference type="PROSITE" id="PS51201">
    <property type="entry name" value="RCK_N"/>
    <property type="match status" value="1"/>
</dbReference>
<evidence type="ECO:0000259" key="10">
    <source>
        <dbReference type="PROSITE" id="PS51201"/>
    </source>
</evidence>
<organism evidence="11 12">
    <name type="scientific">Candidatus Brevifilum fermentans</name>
    <dbReference type="NCBI Taxonomy" id="1986204"/>
    <lineage>
        <taxon>Bacteria</taxon>
        <taxon>Bacillati</taxon>
        <taxon>Chloroflexota</taxon>
        <taxon>Anaerolineae</taxon>
        <taxon>Anaerolineales</taxon>
        <taxon>Anaerolineaceae</taxon>
        <taxon>Candidatus Brevifilum</taxon>
    </lineage>
</organism>
<comment type="subcellular location">
    <subcellularLocation>
        <location evidence="1">Endomembrane system</location>
        <topology evidence="1">Multi-pass membrane protein</topology>
    </subcellularLocation>
</comment>
<evidence type="ECO:0000256" key="4">
    <source>
        <dbReference type="ARBA" id="ARBA00022692"/>
    </source>
</evidence>
<feature type="transmembrane region" description="Helical" evidence="9">
    <location>
        <begin position="87"/>
        <end position="111"/>
    </location>
</feature>
<dbReference type="Gene3D" id="3.40.50.720">
    <property type="entry name" value="NAD(P)-binding Rossmann-like Domain"/>
    <property type="match status" value="2"/>
</dbReference>